<dbReference type="Pfam" id="PF13412">
    <property type="entry name" value="HTH_24"/>
    <property type="match status" value="1"/>
</dbReference>
<dbReference type="HOGENOM" id="CLU_036604_13_3_11"/>
<dbReference type="PANTHER" id="PTHR18964">
    <property type="entry name" value="ROK (REPRESSOR, ORF, KINASE) FAMILY"/>
    <property type="match status" value="1"/>
</dbReference>
<dbReference type="InterPro" id="IPR036390">
    <property type="entry name" value="WH_DNA-bd_sf"/>
</dbReference>
<dbReference type="InterPro" id="IPR036388">
    <property type="entry name" value="WH-like_DNA-bd_sf"/>
</dbReference>
<name>A0A087VTN4_9BIFI</name>
<accession>A0A087VTN4</accession>
<dbReference type="SUPFAM" id="SSF46785">
    <property type="entry name" value="Winged helix' DNA-binding domain"/>
    <property type="match status" value="1"/>
</dbReference>
<keyword evidence="2" id="KW-0808">Transferase</keyword>
<dbReference type="SUPFAM" id="SSF53067">
    <property type="entry name" value="Actin-like ATPase domain"/>
    <property type="match status" value="1"/>
</dbReference>
<dbReference type="KEGG" id="bii:BINDI_0407"/>
<evidence type="ECO:0000313" key="3">
    <source>
        <dbReference type="Proteomes" id="UP000028569"/>
    </source>
</evidence>
<dbReference type="AlphaFoldDB" id="A0A087VTN4"/>
<dbReference type="InterPro" id="IPR049874">
    <property type="entry name" value="ROK_cs"/>
</dbReference>
<dbReference type="OrthoDB" id="5174513at2"/>
<dbReference type="RefSeq" id="WP_033490789.1">
    <property type="nucleotide sequence ID" value="NZ_CP006018.1"/>
</dbReference>
<dbReference type="GO" id="GO:0004340">
    <property type="term" value="F:glucokinase activity"/>
    <property type="evidence" value="ECO:0007669"/>
    <property type="project" value="UniProtKB-EC"/>
</dbReference>
<dbReference type="Proteomes" id="UP000028569">
    <property type="component" value="Chromosome"/>
</dbReference>
<dbReference type="PANTHER" id="PTHR18964:SF149">
    <property type="entry name" value="BIFUNCTIONAL UDP-N-ACETYLGLUCOSAMINE 2-EPIMERASE_N-ACETYLMANNOSAMINE KINASE"/>
    <property type="match status" value="1"/>
</dbReference>
<comment type="similarity">
    <text evidence="1">Belongs to the ROK (NagC/XylR) family.</text>
</comment>
<dbReference type="Gene3D" id="1.10.10.10">
    <property type="entry name" value="Winged helix-like DNA-binding domain superfamily/Winged helix DNA-binding domain"/>
    <property type="match status" value="1"/>
</dbReference>
<dbReference type="Gene3D" id="3.30.420.40">
    <property type="match status" value="2"/>
</dbReference>
<reference evidence="2 3" key="1">
    <citation type="journal article" date="2014" name="Appl. Environ. Microbiol.">
        <title>Genomic encyclopedia of type strains of the genus Bifidobacterium.</title>
        <authorList>
            <person name="Milani C."/>
            <person name="Lugli G.A."/>
            <person name="Duranti S."/>
            <person name="Turroni F."/>
            <person name="Bottacini F."/>
            <person name="Mangifesta M."/>
            <person name="Sanchez B."/>
            <person name="Viappiani A."/>
            <person name="Mancabelli L."/>
            <person name="Taminiau B."/>
            <person name="Delcenserie V."/>
            <person name="Barrangou R."/>
            <person name="Margolles A."/>
            <person name="van Sinderen D."/>
            <person name="Ventura M."/>
        </authorList>
    </citation>
    <scope>NUCLEOTIDE SEQUENCE [LARGE SCALE GENOMIC DNA]</scope>
    <source>
        <strain evidence="2 3">LMG 11587</strain>
    </source>
</reference>
<evidence type="ECO:0000313" key="2">
    <source>
        <dbReference type="EMBL" id="AIC91688.1"/>
    </source>
</evidence>
<gene>
    <name evidence="2" type="ORF">BINDI_0407</name>
</gene>
<evidence type="ECO:0000256" key="1">
    <source>
        <dbReference type="ARBA" id="ARBA00006479"/>
    </source>
</evidence>
<dbReference type="InterPro" id="IPR043129">
    <property type="entry name" value="ATPase_NBD"/>
</dbReference>
<dbReference type="PROSITE" id="PS01125">
    <property type="entry name" value="ROK"/>
    <property type="match status" value="1"/>
</dbReference>
<dbReference type="Pfam" id="PF00480">
    <property type="entry name" value="ROK"/>
    <property type="match status" value="1"/>
</dbReference>
<sequence>MRHTRPASTPAAMSELNQSRIVHSLHADGISSRADIARKLNLTAPAVGKLVGRLIDAGIVSETGEMTSGGHGRSIGLKLNAKRYQVIGVKFARSLVQIAVFDIGGHLLSMEELPPVADENVEDCVEEVRGRIRGLLDEDPSIVAIGMAVPGPYLREEGRIAVVTSMQGWRGINFIKEFGKAFRVPTFIEQDARAGAMAESLFDSRIAGSSLAYYLVGEGVGLGVIDQGNPVDGNLGAATEIGHVSIDMNGTACECGNRGCLECYCSAVAIHTLMGRTNQGDHFPGLAAMTHKEACDLLFTMARQGDRTSMALLDQVADYVGYGCVTIVNAYNPAQIIIGDLVAQAGQPLLDRVKSLVSARALPQVRDHTEILLSDLPADATLTGAAAVAANQFLEHPSSLGGMG</sequence>
<dbReference type="EC" id="2.7.1.2" evidence="2"/>
<proteinExistence type="inferred from homology"/>
<dbReference type="EMBL" id="CP006018">
    <property type="protein sequence ID" value="AIC91688.1"/>
    <property type="molecule type" value="Genomic_DNA"/>
</dbReference>
<organism evidence="2 3">
    <name type="scientific">Bifidobacterium [indicum] DSM 20214 = LMG 11587</name>
    <dbReference type="NCBI Taxonomy" id="1341694"/>
    <lineage>
        <taxon>Bacteria</taxon>
        <taxon>Bacillati</taxon>
        <taxon>Actinomycetota</taxon>
        <taxon>Actinomycetes</taxon>
        <taxon>Bifidobacteriales</taxon>
        <taxon>Bifidobacteriaceae</taxon>
        <taxon>Bifidobacterium</taxon>
    </lineage>
</organism>
<keyword evidence="3" id="KW-1185">Reference proteome</keyword>
<dbReference type="InterPro" id="IPR000600">
    <property type="entry name" value="ROK"/>
</dbReference>
<protein>
    <submittedName>
        <fullName evidence="2">N-acetylglucosamine repressor</fullName>
        <ecNumber evidence="2">2.7.1.2</ecNumber>
    </submittedName>
</protein>